<feature type="domain" description="Transposase DDE" evidence="1">
    <location>
        <begin position="10"/>
        <end position="55"/>
    </location>
</feature>
<gene>
    <name evidence="2" type="ORF">SCABRO_03735</name>
</gene>
<sequence length="55" mass="6214">MEGTGYRKKCSIRAGAEAMVSELVRGHGIRKSRHRNEVRTQLQLIFSAIACNVKR</sequence>
<dbReference type="EMBL" id="JRYO01000256">
    <property type="protein sequence ID" value="KHE90562.1"/>
    <property type="molecule type" value="Genomic_DNA"/>
</dbReference>
<dbReference type="AlphaFoldDB" id="A0A0B0EB92"/>
<comment type="caution">
    <text evidence="2">The sequence shown here is derived from an EMBL/GenBank/DDBJ whole genome shotgun (WGS) entry which is preliminary data.</text>
</comment>
<evidence type="ECO:0000313" key="3">
    <source>
        <dbReference type="Proteomes" id="UP000030652"/>
    </source>
</evidence>
<evidence type="ECO:0000313" key="2">
    <source>
        <dbReference type="EMBL" id="KHE90562.1"/>
    </source>
</evidence>
<accession>A0A0B0EB92</accession>
<feature type="non-terminal residue" evidence="2">
    <location>
        <position position="55"/>
    </location>
</feature>
<evidence type="ECO:0000259" key="1">
    <source>
        <dbReference type="Pfam" id="PF13751"/>
    </source>
</evidence>
<proteinExistence type="predicted"/>
<dbReference type="Pfam" id="PF13751">
    <property type="entry name" value="DDE_Tnp_1_6"/>
    <property type="match status" value="1"/>
</dbReference>
<dbReference type="InterPro" id="IPR025668">
    <property type="entry name" value="Tnp_DDE_dom"/>
</dbReference>
<name>A0A0B0EB92_9BACT</name>
<reference evidence="2 3" key="1">
    <citation type="submission" date="2014-10" db="EMBL/GenBank/DDBJ databases">
        <title>Draft genome of anammox bacterium scalindua brodae, obtained using differential coverage binning of sequence data from two enrichment reactors.</title>
        <authorList>
            <person name="Speth D.R."/>
            <person name="Russ L."/>
            <person name="Kartal B."/>
            <person name="Op den Camp H.J."/>
            <person name="Dutilh B.E."/>
            <person name="Jetten M.S."/>
        </authorList>
    </citation>
    <scope>NUCLEOTIDE SEQUENCE [LARGE SCALE GENOMIC DNA]</scope>
    <source>
        <strain evidence="2">RU1</strain>
    </source>
</reference>
<dbReference type="Proteomes" id="UP000030652">
    <property type="component" value="Unassembled WGS sequence"/>
</dbReference>
<protein>
    <recommendedName>
        <fullName evidence="1">Transposase DDE domain-containing protein</fullName>
    </recommendedName>
</protein>
<organism evidence="2 3">
    <name type="scientific">Candidatus Scalindua brodae</name>
    <dbReference type="NCBI Taxonomy" id="237368"/>
    <lineage>
        <taxon>Bacteria</taxon>
        <taxon>Pseudomonadati</taxon>
        <taxon>Planctomycetota</taxon>
        <taxon>Candidatus Brocadiia</taxon>
        <taxon>Candidatus Brocadiales</taxon>
        <taxon>Candidatus Scalinduaceae</taxon>
        <taxon>Candidatus Scalindua</taxon>
    </lineage>
</organism>